<dbReference type="Gene3D" id="2.160.10.10">
    <property type="entry name" value="Hexapeptide repeat proteins"/>
    <property type="match status" value="1"/>
</dbReference>
<dbReference type="Gene3D" id="3.90.550.10">
    <property type="entry name" value="Spore Coat Polysaccharide Biosynthesis Protein SpsA, Chain A"/>
    <property type="match status" value="1"/>
</dbReference>
<evidence type="ECO:0000256" key="11">
    <source>
        <dbReference type="ARBA" id="ARBA00022960"/>
    </source>
</evidence>
<dbReference type="Pfam" id="PF12804">
    <property type="entry name" value="NTP_transf_3"/>
    <property type="match status" value="1"/>
</dbReference>
<dbReference type="GO" id="GO:0009252">
    <property type="term" value="P:peptidoglycan biosynthetic process"/>
    <property type="evidence" value="ECO:0007669"/>
    <property type="project" value="UniProtKB-KW"/>
</dbReference>
<evidence type="ECO:0000256" key="6">
    <source>
        <dbReference type="ARBA" id="ARBA00022679"/>
    </source>
</evidence>
<comment type="catalytic activity">
    <reaction evidence="16">
        <text>alpha-D-glucosamine 1-phosphate + acetyl-CoA = N-acetyl-alpha-D-glucosamine 1-phosphate + CoA + H(+)</text>
        <dbReference type="Rhea" id="RHEA:13725"/>
        <dbReference type="ChEBI" id="CHEBI:15378"/>
        <dbReference type="ChEBI" id="CHEBI:57287"/>
        <dbReference type="ChEBI" id="CHEBI:57288"/>
        <dbReference type="ChEBI" id="CHEBI:57776"/>
        <dbReference type="ChEBI" id="CHEBI:58516"/>
        <dbReference type="EC" id="2.3.1.157"/>
    </reaction>
</comment>
<dbReference type="GO" id="GO:0019134">
    <property type="term" value="F:glucosamine-1-phosphate N-acetyltransferase activity"/>
    <property type="evidence" value="ECO:0007669"/>
    <property type="project" value="UniProtKB-EC"/>
</dbReference>
<keyword evidence="5" id="KW-0963">Cytoplasm</keyword>
<accession>A0A2S5RE30</accession>
<dbReference type="GO" id="GO:0046872">
    <property type="term" value="F:metal ion binding"/>
    <property type="evidence" value="ECO:0007669"/>
    <property type="project" value="UniProtKB-KW"/>
</dbReference>
<evidence type="ECO:0000256" key="13">
    <source>
        <dbReference type="ARBA" id="ARBA00023268"/>
    </source>
</evidence>
<dbReference type="SUPFAM" id="SSF53448">
    <property type="entry name" value="Nucleotide-diphospho-sugar transferases"/>
    <property type="match status" value="1"/>
</dbReference>
<dbReference type="GO" id="GO:0008360">
    <property type="term" value="P:regulation of cell shape"/>
    <property type="evidence" value="ECO:0007669"/>
    <property type="project" value="UniProtKB-KW"/>
</dbReference>
<keyword evidence="13" id="KW-0511">Multifunctional enzyme</keyword>
<dbReference type="InterPro" id="IPR025877">
    <property type="entry name" value="MobA-like_NTP_Trfase"/>
</dbReference>
<keyword evidence="15" id="KW-0961">Cell wall biogenesis/degradation</keyword>
<evidence type="ECO:0000256" key="3">
    <source>
        <dbReference type="ARBA" id="ARBA00007707"/>
    </source>
</evidence>
<evidence type="ECO:0000256" key="10">
    <source>
        <dbReference type="ARBA" id="ARBA00022842"/>
    </source>
</evidence>
<comment type="caution">
    <text evidence="21">The sequence shown here is derived from an EMBL/GenBank/DDBJ whole genome shotgun (WGS) entry which is preliminary data.</text>
</comment>
<keyword evidence="10" id="KW-0460">Magnesium</keyword>
<comment type="similarity">
    <text evidence="4">In the N-terminal section; belongs to the N-acetylglucosamine-1-phosphate uridyltransferase family.</text>
</comment>
<evidence type="ECO:0000313" key="21">
    <source>
        <dbReference type="EMBL" id="PPE05564.1"/>
    </source>
</evidence>
<comment type="catalytic activity">
    <reaction evidence="17">
        <text>N-acetyl-alpha-D-glucosamine 1-phosphate + UTP + H(+) = UDP-N-acetyl-alpha-D-glucosamine + diphosphate</text>
        <dbReference type="Rhea" id="RHEA:13509"/>
        <dbReference type="ChEBI" id="CHEBI:15378"/>
        <dbReference type="ChEBI" id="CHEBI:33019"/>
        <dbReference type="ChEBI" id="CHEBI:46398"/>
        <dbReference type="ChEBI" id="CHEBI:57705"/>
        <dbReference type="ChEBI" id="CHEBI:57776"/>
        <dbReference type="EC" id="2.7.7.23"/>
    </reaction>
</comment>
<sequence>MALNVFICAGGRSTRFGGNIPKLFQDLGGKPVVDYVLDIAKHLTSLDRIYIVTSPNFLTWNGWPLGTHIVPQEPALGTGHAFQLAFEHFVNTQIGNVLDEEILVLMADCPLMELQDLTLFLQHETPLTLLAMYPEVFRRYGEILMSSSGEVFGIQEHKYTENPSWDTLPLCYTGIMKISSQLASSWVKALPFHSTVQEYHITDFVKMAHQHAVPVGVVISDSPQHFIGINTKEDWQAAYQLLQNRWRARAQQQGALFHDPSSVMLSWDTRFFLDAQVHPFNVFGPGVVVERGAVIFPFCRLIHTHIGPYARIGPFAHVKEGSNLGTESCVGSFVEMTRSSLGDYSQAKHLTYLGDVNIAQDVNVGAGVVMCNYDGLQKHTISIEKEAFIGAGTMLVAPVTIGSGATIGAGSVITEDVPEKTLSVSRAPQKNIVLSENSRHRTRPLKSKKLKNISSCEEK</sequence>
<comment type="subcellular location">
    <subcellularLocation>
        <location evidence="2">Cytoplasm</location>
    </subcellularLocation>
</comment>
<name>A0A2S5RE30_9PROT</name>
<dbReference type="InterPro" id="IPR050065">
    <property type="entry name" value="GlmU-like"/>
</dbReference>
<dbReference type="Proteomes" id="UP000239425">
    <property type="component" value="Unassembled WGS sequence"/>
</dbReference>
<evidence type="ECO:0000256" key="18">
    <source>
        <dbReference type="ARBA" id="ARBA00049628"/>
    </source>
</evidence>
<keyword evidence="6" id="KW-0808">Transferase</keyword>
<dbReference type="InterPro" id="IPR018357">
    <property type="entry name" value="Hexapep_transf_CS"/>
</dbReference>
<evidence type="ECO:0000256" key="14">
    <source>
        <dbReference type="ARBA" id="ARBA00023315"/>
    </source>
</evidence>
<reference evidence="21 22" key="1">
    <citation type="submission" date="2017-11" db="EMBL/GenBank/DDBJ databases">
        <title>Comparative genomic analysis of Holospora spp., intranuclear symbionts of paramecia.</title>
        <authorList>
            <person name="Garushyants S.K."/>
            <person name="Beliavskaya A."/>
            <person name="Malko D.B."/>
            <person name="Logacheva M.D."/>
            <person name="Rautian M.S."/>
            <person name="Gelfand M.S."/>
        </authorList>
    </citation>
    <scope>NUCLEOTIDE SEQUENCE [LARGE SCALE GENOMIC DNA]</scope>
    <source>
        <strain evidence="22">02AZ16</strain>
    </source>
</reference>
<dbReference type="GO" id="GO:0071555">
    <property type="term" value="P:cell wall organization"/>
    <property type="evidence" value="ECO:0007669"/>
    <property type="project" value="UniProtKB-KW"/>
</dbReference>
<dbReference type="PANTHER" id="PTHR43584">
    <property type="entry name" value="NUCLEOTIDYL TRANSFERASE"/>
    <property type="match status" value="1"/>
</dbReference>
<evidence type="ECO:0000259" key="20">
    <source>
        <dbReference type="Pfam" id="PF12804"/>
    </source>
</evidence>
<dbReference type="Pfam" id="PF00132">
    <property type="entry name" value="Hexapep"/>
    <property type="match status" value="1"/>
</dbReference>
<dbReference type="SUPFAM" id="SSF51161">
    <property type="entry name" value="Trimeric LpxA-like enzymes"/>
    <property type="match status" value="1"/>
</dbReference>
<evidence type="ECO:0000256" key="5">
    <source>
        <dbReference type="ARBA" id="ARBA00022490"/>
    </source>
</evidence>
<evidence type="ECO:0000256" key="8">
    <source>
        <dbReference type="ARBA" id="ARBA00022723"/>
    </source>
</evidence>
<protein>
    <submittedName>
        <fullName evidence="21">Bifunctional protein GlmU</fullName>
    </submittedName>
</protein>
<comment type="function">
    <text evidence="18">Catalyzes the last two sequential reactions in the de novo biosynthetic pathway for UDP-N-acetylglucosamine (UDP-GlcNAc). The C-terminal domain catalyzes the transfer of acetyl group from acetyl coenzyme A to glucosamine-1-phosphate (GlcN-1-P) to produce N-acetylglucosamine-1-phosphate (GlcNAc-1-P), which is converted into UDP-GlcNAc by the transfer of uridine 5-monophosphate (from uridine 5-triphosphate), a reaction catalyzed by the N-terminal domain.</text>
</comment>
<feature type="domain" description="MobA-like NTP transferase" evidence="20">
    <location>
        <begin position="6"/>
        <end position="123"/>
    </location>
</feature>
<comment type="cofactor">
    <cofactor evidence="1">
        <name>Mg(2+)</name>
        <dbReference type="ChEBI" id="CHEBI:18420"/>
    </cofactor>
</comment>
<keyword evidence="9" id="KW-0677">Repeat</keyword>
<gene>
    <name evidence="21" type="ORF">HCUR_00210</name>
</gene>
<evidence type="ECO:0000256" key="17">
    <source>
        <dbReference type="ARBA" id="ARBA00048493"/>
    </source>
</evidence>
<evidence type="ECO:0000256" key="1">
    <source>
        <dbReference type="ARBA" id="ARBA00001946"/>
    </source>
</evidence>
<evidence type="ECO:0000256" key="2">
    <source>
        <dbReference type="ARBA" id="ARBA00004496"/>
    </source>
</evidence>
<evidence type="ECO:0000256" key="9">
    <source>
        <dbReference type="ARBA" id="ARBA00022737"/>
    </source>
</evidence>
<keyword evidence="11" id="KW-0133">Cell shape</keyword>
<dbReference type="EMBL" id="PHHC01000064">
    <property type="protein sequence ID" value="PPE05564.1"/>
    <property type="molecule type" value="Genomic_DNA"/>
</dbReference>
<keyword evidence="12" id="KW-0573">Peptidoglycan synthesis</keyword>
<feature type="compositionally biased region" description="Basic residues" evidence="19">
    <location>
        <begin position="440"/>
        <end position="451"/>
    </location>
</feature>
<proteinExistence type="inferred from homology"/>
<evidence type="ECO:0000256" key="4">
    <source>
        <dbReference type="ARBA" id="ARBA00007947"/>
    </source>
</evidence>
<keyword evidence="7" id="KW-0548">Nucleotidyltransferase</keyword>
<dbReference type="InterPro" id="IPR029044">
    <property type="entry name" value="Nucleotide-diphossugar_trans"/>
</dbReference>
<evidence type="ECO:0000256" key="7">
    <source>
        <dbReference type="ARBA" id="ARBA00022695"/>
    </source>
</evidence>
<dbReference type="AlphaFoldDB" id="A0A2S5RE30"/>
<evidence type="ECO:0000256" key="12">
    <source>
        <dbReference type="ARBA" id="ARBA00022984"/>
    </source>
</evidence>
<dbReference type="GO" id="GO:0003977">
    <property type="term" value="F:UDP-N-acetylglucosamine diphosphorylase activity"/>
    <property type="evidence" value="ECO:0007669"/>
    <property type="project" value="UniProtKB-EC"/>
</dbReference>
<dbReference type="InterPro" id="IPR011004">
    <property type="entry name" value="Trimer_LpxA-like_sf"/>
</dbReference>
<keyword evidence="14" id="KW-0012">Acyltransferase</keyword>
<evidence type="ECO:0000313" key="22">
    <source>
        <dbReference type="Proteomes" id="UP000239425"/>
    </source>
</evidence>
<evidence type="ECO:0000256" key="16">
    <source>
        <dbReference type="ARBA" id="ARBA00048247"/>
    </source>
</evidence>
<evidence type="ECO:0000256" key="15">
    <source>
        <dbReference type="ARBA" id="ARBA00023316"/>
    </source>
</evidence>
<dbReference type="GO" id="GO:0005737">
    <property type="term" value="C:cytoplasm"/>
    <property type="evidence" value="ECO:0007669"/>
    <property type="project" value="UniProtKB-SubCell"/>
</dbReference>
<evidence type="ECO:0000256" key="19">
    <source>
        <dbReference type="SAM" id="MobiDB-lite"/>
    </source>
</evidence>
<keyword evidence="8" id="KW-0479">Metal-binding</keyword>
<feature type="region of interest" description="Disordered" evidence="19">
    <location>
        <begin position="431"/>
        <end position="459"/>
    </location>
</feature>
<organism evidence="21 22">
    <name type="scientific">Holospora curviuscula</name>
    <dbReference type="NCBI Taxonomy" id="1082868"/>
    <lineage>
        <taxon>Bacteria</taxon>
        <taxon>Pseudomonadati</taxon>
        <taxon>Pseudomonadota</taxon>
        <taxon>Alphaproteobacteria</taxon>
        <taxon>Holosporales</taxon>
        <taxon>Holosporaceae</taxon>
        <taxon>Holospora</taxon>
    </lineage>
</organism>
<dbReference type="InterPro" id="IPR001451">
    <property type="entry name" value="Hexapep"/>
</dbReference>
<dbReference type="PROSITE" id="PS00101">
    <property type="entry name" value="HEXAPEP_TRANSFERASES"/>
    <property type="match status" value="1"/>
</dbReference>
<dbReference type="PANTHER" id="PTHR43584:SF3">
    <property type="entry name" value="BIFUNCTIONAL PROTEIN GLMU"/>
    <property type="match status" value="1"/>
</dbReference>
<comment type="similarity">
    <text evidence="3">In the C-terminal section; belongs to the transferase hexapeptide repeat family.</text>
</comment>
<keyword evidence="22" id="KW-1185">Reference proteome</keyword>